<geneLocation type="plasmid" evidence="1">
    <name>unnamed</name>
</geneLocation>
<dbReference type="EMBL" id="CP004158">
    <property type="protein sequence ID" value="AHH04114.1"/>
    <property type="molecule type" value="Genomic_DNA"/>
</dbReference>
<accession>W5SAI4</accession>
<gene>
    <name evidence="1" type="ORF">BHY_1163</name>
</gene>
<sequence>MEIVLKNNFKEFKTTKEISIANLGIMLPTQEQNKNFRLK</sequence>
<protein>
    <submittedName>
        <fullName evidence="1">Uncharacterized protein</fullName>
    </submittedName>
</protein>
<organism evidence="1">
    <name type="scientific">Borrelia nietonii YOR</name>
    <dbReference type="NCBI Taxonomy" id="1293576"/>
    <lineage>
        <taxon>Bacteria</taxon>
        <taxon>Pseudomonadati</taxon>
        <taxon>Spirochaetota</taxon>
        <taxon>Spirochaetia</taxon>
        <taxon>Spirochaetales</taxon>
        <taxon>Borreliaceae</taxon>
        <taxon>Borrelia</taxon>
        <taxon>Borrelia nietonii</taxon>
    </lineage>
</organism>
<reference evidence="1" key="1">
    <citation type="submission" date="2013-02" db="EMBL/GenBank/DDBJ databases">
        <title>Comparative genomics of Borrelia species.</title>
        <authorList>
            <person name="Schwan T.G."/>
            <person name="Raffel S.J."/>
            <person name="Porcella S.F."/>
        </authorList>
    </citation>
    <scope>NUCLEOTIDE SEQUENCE</scope>
    <source>
        <strain evidence="1">YOR</strain>
        <plasmid evidence="1">unnamed</plasmid>
    </source>
</reference>
<evidence type="ECO:0000313" key="1">
    <source>
        <dbReference type="EMBL" id="AHH04114.1"/>
    </source>
</evidence>
<name>W5SAI4_9SPIR</name>
<keyword evidence="1" id="KW-0614">Plasmid</keyword>
<dbReference type="AlphaFoldDB" id="W5SAI4"/>
<dbReference type="HOGENOM" id="CLU_3266594_0_0_12"/>
<proteinExistence type="predicted"/>